<reference evidence="4 5" key="1">
    <citation type="journal article" date="2018" name="Mol. Biol. Evol.">
        <title>Analysis of the draft genome of the red seaweed Gracilariopsis chorda provides insights into genome size evolution in Rhodophyta.</title>
        <authorList>
            <person name="Lee J."/>
            <person name="Yang E.C."/>
            <person name="Graf L."/>
            <person name="Yang J.H."/>
            <person name="Qiu H."/>
            <person name="Zel Zion U."/>
            <person name="Chan C.X."/>
            <person name="Stephens T.G."/>
            <person name="Weber A.P.M."/>
            <person name="Boo G.H."/>
            <person name="Boo S.M."/>
            <person name="Kim K.M."/>
            <person name="Shin Y."/>
            <person name="Jung M."/>
            <person name="Lee S.J."/>
            <person name="Yim H.S."/>
            <person name="Lee J.H."/>
            <person name="Bhattacharya D."/>
            <person name="Yoon H.S."/>
        </authorList>
    </citation>
    <scope>NUCLEOTIDE SEQUENCE [LARGE SCALE GENOMIC DNA]</scope>
    <source>
        <strain evidence="4 5">SKKU-2015</strain>
        <tissue evidence="4">Whole body</tissue>
    </source>
</reference>
<feature type="coiled-coil region" evidence="1">
    <location>
        <begin position="77"/>
        <end position="104"/>
    </location>
</feature>
<keyword evidence="5" id="KW-1185">Reference proteome</keyword>
<evidence type="ECO:0000256" key="2">
    <source>
        <dbReference type="SAM" id="MobiDB-lite"/>
    </source>
</evidence>
<gene>
    <name evidence="4" type="ORF">BWQ96_06374</name>
</gene>
<evidence type="ECO:0000256" key="1">
    <source>
        <dbReference type="SAM" id="Coils"/>
    </source>
</evidence>
<comment type="caution">
    <text evidence="4">The sequence shown here is derived from an EMBL/GenBank/DDBJ whole genome shotgun (WGS) entry which is preliminary data.</text>
</comment>
<dbReference type="Proteomes" id="UP000247409">
    <property type="component" value="Unassembled WGS sequence"/>
</dbReference>
<keyword evidence="4" id="KW-0436">Ligase</keyword>
<proteinExistence type="predicted"/>
<name>A0A2V3IPA4_9FLOR</name>
<dbReference type="AlphaFoldDB" id="A0A2V3IPA4"/>
<dbReference type="SUPFAM" id="SSF56801">
    <property type="entry name" value="Acetyl-CoA synthetase-like"/>
    <property type="match status" value="1"/>
</dbReference>
<dbReference type="STRING" id="448386.A0A2V3IPA4"/>
<keyword evidence="1" id="KW-0175">Coiled coil</keyword>
<feature type="compositionally biased region" description="Low complexity" evidence="2">
    <location>
        <begin position="43"/>
        <end position="54"/>
    </location>
</feature>
<evidence type="ECO:0000313" key="5">
    <source>
        <dbReference type="Proteomes" id="UP000247409"/>
    </source>
</evidence>
<organism evidence="4 5">
    <name type="scientific">Gracilariopsis chorda</name>
    <dbReference type="NCBI Taxonomy" id="448386"/>
    <lineage>
        <taxon>Eukaryota</taxon>
        <taxon>Rhodophyta</taxon>
        <taxon>Florideophyceae</taxon>
        <taxon>Rhodymeniophycidae</taxon>
        <taxon>Gracilariales</taxon>
        <taxon>Gracilariaceae</taxon>
        <taxon>Gracilariopsis</taxon>
    </lineage>
</organism>
<dbReference type="EMBL" id="NBIV01000108">
    <property type="protein sequence ID" value="PXF43908.1"/>
    <property type="molecule type" value="Genomic_DNA"/>
</dbReference>
<dbReference type="GO" id="GO:0016874">
    <property type="term" value="F:ligase activity"/>
    <property type="evidence" value="ECO:0007669"/>
    <property type="project" value="UniProtKB-KW"/>
</dbReference>
<dbReference type="InterPro" id="IPR025110">
    <property type="entry name" value="AMP-bd_C"/>
</dbReference>
<dbReference type="Gene3D" id="3.30.300.30">
    <property type="match status" value="1"/>
</dbReference>
<dbReference type="OrthoDB" id="10380045at2759"/>
<accession>A0A2V3IPA4</accession>
<evidence type="ECO:0000259" key="3">
    <source>
        <dbReference type="Pfam" id="PF13193"/>
    </source>
</evidence>
<evidence type="ECO:0000313" key="4">
    <source>
        <dbReference type="EMBL" id="PXF43908.1"/>
    </source>
</evidence>
<sequence>MTAPADEQLFVTADQPFEEPVHDSGYDSSSDFTSELDDKTIETDTTPESTPSTSAQAILDRLSRLEHSQQQMMRKLKSDHDSQMAVLRDKLEQAQSKRKYAEETALAQPLLMAVNMTEVEAAVQAASLAEQESASALEEARKVAEEARLASGGIPQSAREATKEGDVGYGADSEYIIKKVTVNLDEVERAISISSLISLCRAFGRPDPKYGNEVYCAVVPKKKVRVSERMLLIHAQKYLPTAMVPKRFFFLQDLPSGITRKALAEAQAHGDMNKLVGLPAVEQ</sequence>
<feature type="domain" description="AMP-binding enzyme C-terminal" evidence="3">
    <location>
        <begin position="186"/>
        <end position="256"/>
    </location>
</feature>
<dbReference type="Pfam" id="PF13193">
    <property type="entry name" value="AMP-binding_C"/>
    <property type="match status" value="1"/>
</dbReference>
<dbReference type="InterPro" id="IPR045851">
    <property type="entry name" value="AMP-bd_C_sf"/>
</dbReference>
<protein>
    <submittedName>
        <fullName evidence="4">Oxalate--CoA ligase</fullName>
    </submittedName>
</protein>
<feature type="region of interest" description="Disordered" evidence="2">
    <location>
        <begin position="1"/>
        <end position="55"/>
    </location>
</feature>